<gene>
    <name evidence="1" type="ORF">LZC95_52400</name>
</gene>
<evidence type="ECO:0000313" key="2">
    <source>
        <dbReference type="Proteomes" id="UP001379533"/>
    </source>
</evidence>
<reference evidence="1 2" key="1">
    <citation type="submission" date="2021-12" db="EMBL/GenBank/DDBJ databases">
        <title>Discovery of the Pendulisporaceae a myxobacterial family with distinct sporulation behavior and unique specialized metabolism.</title>
        <authorList>
            <person name="Garcia R."/>
            <person name="Popoff A."/>
            <person name="Bader C.D."/>
            <person name="Loehr J."/>
            <person name="Walesch S."/>
            <person name="Walt C."/>
            <person name="Boldt J."/>
            <person name="Bunk B."/>
            <person name="Haeckl F.J.F.P.J."/>
            <person name="Gunesch A.P."/>
            <person name="Birkelbach J."/>
            <person name="Nuebel U."/>
            <person name="Pietschmann T."/>
            <person name="Bach T."/>
            <person name="Mueller R."/>
        </authorList>
    </citation>
    <scope>NUCLEOTIDE SEQUENCE [LARGE SCALE GENOMIC DNA]</scope>
    <source>
        <strain evidence="1 2">MSr12523</strain>
    </source>
</reference>
<keyword evidence="2" id="KW-1185">Reference proteome</keyword>
<proteinExistence type="predicted"/>
<evidence type="ECO:0000313" key="1">
    <source>
        <dbReference type="EMBL" id="WXA95011.1"/>
    </source>
</evidence>
<dbReference type="RefSeq" id="WP_394845621.1">
    <property type="nucleotide sequence ID" value="NZ_CP089982.1"/>
</dbReference>
<organism evidence="1 2">
    <name type="scientific">Pendulispora brunnea</name>
    <dbReference type="NCBI Taxonomy" id="2905690"/>
    <lineage>
        <taxon>Bacteria</taxon>
        <taxon>Pseudomonadati</taxon>
        <taxon>Myxococcota</taxon>
        <taxon>Myxococcia</taxon>
        <taxon>Myxococcales</taxon>
        <taxon>Sorangiineae</taxon>
        <taxon>Pendulisporaceae</taxon>
        <taxon>Pendulispora</taxon>
    </lineage>
</organism>
<accession>A0ABZ2K8I2</accession>
<protein>
    <submittedName>
        <fullName evidence="1">Uncharacterized protein</fullName>
    </submittedName>
</protein>
<name>A0ABZ2K8I2_9BACT</name>
<dbReference type="EMBL" id="CP089982">
    <property type="protein sequence ID" value="WXA95011.1"/>
    <property type="molecule type" value="Genomic_DNA"/>
</dbReference>
<sequence length="204" mass="23363">MSERQLVGNGVDLVRERALARTVQRALERLYQIEDAPDVHAFVQPVCEGERESLRIRQGEDGVLEMALHLPSLTSSLDALCQLIEGVSHFVYVAERARVNRGATQLELELQAEVDKYVVLLASTPSVARSESLRERLYEQVRFQHAPGSEPGDRYRVANATAAKFARRLEREFIAPRRLLPMRDELRRFFRMGQADKLRYATAW</sequence>
<dbReference type="Proteomes" id="UP001379533">
    <property type="component" value="Chromosome"/>
</dbReference>